<keyword evidence="1" id="KW-0812">Transmembrane</keyword>
<dbReference type="VEuPathDB" id="CryptoDB:cubi_00075"/>
<dbReference type="AlphaFoldDB" id="A0A1J4MJT0"/>
<name>A0A1J4MJT0_9CRYT</name>
<dbReference type="OrthoDB" id="341021at2759"/>
<keyword evidence="1" id="KW-0472">Membrane</keyword>
<dbReference type="GeneID" id="39976868"/>
<dbReference type="EMBL" id="LRBP01000009">
    <property type="protein sequence ID" value="OII74522.1"/>
    <property type="molecule type" value="Genomic_DNA"/>
</dbReference>
<feature type="transmembrane region" description="Helical" evidence="1">
    <location>
        <begin position="93"/>
        <end position="111"/>
    </location>
</feature>
<evidence type="ECO:0000313" key="2">
    <source>
        <dbReference type="EMBL" id="OII74522.1"/>
    </source>
</evidence>
<dbReference type="Proteomes" id="UP000186176">
    <property type="component" value="Unassembled WGS sequence"/>
</dbReference>
<sequence>MSTEALNKIIKKSEKEKIKKELYNEYELFKVSNIYNEMDLIKSISNVVSSIISLSGLKEQVQTYHRKNILMLIATIFGVFGAVVFKFPKDQWLILLCVGGFFLSMFGTLLVDIKSPFSGFTNSYLVPKNLQEKGKFSLKNIWNYNKDACYFTPKLNRTSNNIEFLIQNQECQVSKTIYIGKLFTCDGYINTDQIFEIVTKLIVDLYNNSNEKKRK</sequence>
<organism evidence="2 3">
    <name type="scientific">Cryptosporidium ubiquitum</name>
    <dbReference type="NCBI Taxonomy" id="857276"/>
    <lineage>
        <taxon>Eukaryota</taxon>
        <taxon>Sar</taxon>
        <taxon>Alveolata</taxon>
        <taxon>Apicomplexa</taxon>
        <taxon>Conoidasida</taxon>
        <taxon>Coccidia</taxon>
        <taxon>Eucoccidiorida</taxon>
        <taxon>Eimeriorina</taxon>
        <taxon>Cryptosporidiidae</taxon>
        <taxon>Cryptosporidium</taxon>
    </lineage>
</organism>
<accession>A0A1J4MJT0</accession>
<keyword evidence="1" id="KW-1133">Transmembrane helix</keyword>
<evidence type="ECO:0000256" key="1">
    <source>
        <dbReference type="SAM" id="Phobius"/>
    </source>
</evidence>
<reference evidence="2 3" key="1">
    <citation type="submission" date="2016-10" db="EMBL/GenBank/DDBJ databases">
        <title>Reductive evolution of mitochondrial metabolism and differential evolution of invasion-related proteins in Cryptosporidium.</title>
        <authorList>
            <person name="Liu S."/>
            <person name="Roellig D.M."/>
            <person name="Guo Y."/>
            <person name="Li N."/>
            <person name="Frace M.A."/>
            <person name="Tang K."/>
            <person name="Zhang L."/>
            <person name="Feng Y."/>
            <person name="Xiao L."/>
        </authorList>
    </citation>
    <scope>NUCLEOTIDE SEQUENCE [LARGE SCALE GENOMIC DNA]</scope>
    <source>
        <strain evidence="2">39726</strain>
    </source>
</reference>
<feature type="transmembrane region" description="Helical" evidence="1">
    <location>
        <begin position="69"/>
        <end position="87"/>
    </location>
</feature>
<comment type="caution">
    <text evidence="2">The sequence shown here is derived from an EMBL/GenBank/DDBJ whole genome shotgun (WGS) entry which is preliminary data.</text>
</comment>
<keyword evidence="3" id="KW-1185">Reference proteome</keyword>
<proteinExistence type="predicted"/>
<evidence type="ECO:0000313" key="3">
    <source>
        <dbReference type="Proteomes" id="UP000186176"/>
    </source>
</evidence>
<protein>
    <submittedName>
        <fullName evidence="2">Uncharacterized protein</fullName>
    </submittedName>
</protein>
<gene>
    <name evidence="2" type="ORF">cubi_00075</name>
</gene>
<dbReference type="RefSeq" id="XP_028875668.1">
    <property type="nucleotide sequence ID" value="XM_029017089.1"/>
</dbReference>